<protein>
    <submittedName>
        <fullName evidence="1">Uncharacterized protein</fullName>
    </submittedName>
</protein>
<organism evidence="1 2">
    <name type="scientific">Nocardioides marmoriginsengisoli</name>
    <dbReference type="NCBI Taxonomy" id="661483"/>
    <lineage>
        <taxon>Bacteria</taxon>
        <taxon>Bacillati</taxon>
        <taxon>Actinomycetota</taxon>
        <taxon>Actinomycetes</taxon>
        <taxon>Propionibacteriales</taxon>
        <taxon>Nocardioidaceae</taxon>
        <taxon>Nocardioides</taxon>
    </lineage>
</organism>
<evidence type="ECO:0000313" key="1">
    <source>
        <dbReference type="EMBL" id="RNL62396.1"/>
    </source>
</evidence>
<dbReference type="EMBL" id="RJSE01000007">
    <property type="protein sequence ID" value="RNL62396.1"/>
    <property type="molecule type" value="Genomic_DNA"/>
</dbReference>
<dbReference type="Proteomes" id="UP000267128">
    <property type="component" value="Unassembled WGS sequence"/>
</dbReference>
<name>A0A3N0CH92_9ACTN</name>
<keyword evidence="2" id="KW-1185">Reference proteome</keyword>
<gene>
    <name evidence="1" type="ORF">EFK50_11515</name>
</gene>
<comment type="caution">
    <text evidence="1">The sequence shown here is derived from an EMBL/GenBank/DDBJ whole genome shotgun (WGS) entry which is preliminary data.</text>
</comment>
<accession>A0A3N0CH92</accession>
<sequence length="515" mass="53161">MDCNYTGAVTEPSGITNPISSLPTTLRTKNGTVQHDTGDSCKFQPGYYDDADALTSATDDCATSVFTPGLYYFDFHNDSTDKMANEFVMNDASPSTSGGSVWTISRTVIGGTLSSDSVVPGRCVSPLVSPSASGVQFVFGGTSRMYVPMNGSVELCGSYNGGAPPVVIYGLTSGDTNAPDEQLNLPMTAAATTGSNPTFTGNPNSASLLSSIATASDSNAATWEAGNSNSDVKLKLTGFDAAAIPDGSILQSATLKIVNRTTGLGTATYDLTVASDGAPDTTGTIPKNASYAPNTFDVTSTLSKAVHDGTLGSDPTVTIAKTKLKNVKLEIDKVSLDISYITPTLRGQIDDAVVAGKTNCVATPSSSSVPGADSCEFVSTKTNGNPKATFVIQGLTYAPKASFYLNLANNASSDGLIALKYGLVARSLNSSGWPNYTFADPVVSIPDSGPGFGSNVSIVDLKVSVCPSSATCSTGGTLALTVRVRITDPPITDPFNPPTLSGARKVDIMSWSEQR</sequence>
<evidence type="ECO:0000313" key="2">
    <source>
        <dbReference type="Proteomes" id="UP000267128"/>
    </source>
</evidence>
<proteinExistence type="predicted"/>
<reference evidence="1 2" key="1">
    <citation type="submission" date="2018-11" db="EMBL/GenBank/DDBJ databases">
        <authorList>
            <person name="Li F."/>
        </authorList>
    </citation>
    <scope>NUCLEOTIDE SEQUENCE [LARGE SCALE GENOMIC DNA]</scope>
    <source>
        <strain evidence="1 2">Gsoil 097</strain>
    </source>
</reference>
<dbReference type="AlphaFoldDB" id="A0A3N0CH92"/>